<dbReference type="RefSeq" id="WP_004424275.1">
    <property type="nucleotide sequence ID" value="NZ_AORI01000009.1"/>
</dbReference>
<reference evidence="1 2" key="1">
    <citation type="journal article" date="2013" name="Genome Announc.">
        <title>Draft Genome Sequences of Mycoplasma auris and Mycoplasma yeatsii, Two Species of the Ear Canal of Caprinae.</title>
        <authorList>
            <person name="Dordet-Frisoni E."/>
            <person name="Baranowski E."/>
            <person name="Barre A."/>
            <person name="Blanchard A."/>
            <person name="Breton M."/>
            <person name="Couture C."/>
            <person name="Dupuy V."/>
            <person name="Gaurivaud P."/>
            <person name="Jacob D."/>
            <person name="Lemaitre C."/>
            <person name="Manso-Silvan L."/>
            <person name="Nikolski M."/>
            <person name="Nouvel L.X."/>
            <person name="Poumarat F."/>
            <person name="Sirand-Pugnet P."/>
            <person name="Thebault P."/>
            <person name="Theil S."/>
            <person name="Thiaucourt F."/>
            <person name="Citti C."/>
            <person name="Tardy F."/>
        </authorList>
    </citation>
    <scope>NUCLEOTIDE SEQUENCE [LARGE SCALE GENOMIC DNA]</scope>
    <source>
        <strain evidence="1 2">15026</strain>
    </source>
</reference>
<protein>
    <submittedName>
        <fullName evidence="1">Uncharacterized protein</fullName>
    </submittedName>
</protein>
<keyword evidence="2" id="KW-1185">Reference proteome</keyword>
<evidence type="ECO:0000313" key="2">
    <source>
        <dbReference type="Proteomes" id="UP000013131"/>
    </source>
</evidence>
<organism evidence="1 2">
    <name type="scientific">Metamycoplasma auris 15026</name>
    <dbReference type="NCBI Taxonomy" id="1188233"/>
    <lineage>
        <taxon>Bacteria</taxon>
        <taxon>Bacillati</taxon>
        <taxon>Mycoplasmatota</taxon>
        <taxon>Mycoplasmoidales</taxon>
        <taxon>Metamycoplasmataceae</taxon>
        <taxon>Metamycoplasma</taxon>
    </lineage>
</organism>
<dbReference type="NCBIfam" id="NF045879">
    <property type="entry name" value="ICE_Mbov_0392"/>
    <property type="match status" value="1"/>
</dbReference>
<accession>N9V066</accession>
<name>N9V066_9BACT</name>
<sequence length="202" mass="24475">MERYFEYEDIEYLLANELSENNEYFLRILNAYASSFKDEQKREIYIELIKGIHNNLEDYFREEFIQNMSYWLIENKDLNDLASLYKMTLELSENEYLDNELRDTFFEEQDIHAFSDLWEEMDSDLRTNGIDANIYLLKDLLEIHDTESYIKLNAYGRAEEIYSINDEFQDWLATKKIDDLLVNYPYDLDDYLKEKQTEGLVL</sequence>
<proteinExistence type="predicted"/>
<dbReference type="eggNOG" id="ENOG5032FG3">
    <property type="taxonomic scope" value="Bacteria"/>
</dbReference>
<gene>
    <name evidence="1" type="ORF">MAU_2920</name>
</gene>
<dbReference type="STRING" id="1188233.MAU_2920"/>
<dbReference type="Proteomes" id="UP000013131">
    <property type="component" value="Unassembled WGS sequence"/>
</dbReference>
<dbReference type="AlphaFoldDB" id="N9V066"/>
<evidence type="ECO:0000313" key="1">
    <source>
        <dbReference type="EMBL" id="ENY68807.1"/>
    </source>
</evidence>
<dbReference type="EMBL" id="AORI01000009">
    <property type="protein sequence ID" value="ENY68807.1"/>
    <property type="molecule type" value="Genomic_DNA"/>
</dbReference>
<comment type="caution">
    <text evidence="1">The sequence shown here is derived from an EMBL/GenBank/DDBJ whole genome shotgun (WGS) entry which is preliminary data.</text>
</comment>
<dbReference type="OrthoDB" id="399382at2"/>
<dbReference type="PATRIC" id="fig|1188233.3.peg.284"/>